<dbReference type="InterPro" id="IPR050679">
    <property type="entry name" value="Bact_HTH_transcr_reg"/>
</dbReference>
<dbReference type="GO" id="GO:0045892">
    <property type="term" value="P:negative regulation of DNA-templated transcription"/>
    <property type="evidence" value="ECO:0007669"/>
    <property type="project" value="TreeGrafter"/>
</dbReference>
<protein>
    <submittedName>
        <fullName evidence="5">GntR family transcriptional regulator</fullName>
    </submittedName>
</protein>
<keyword evidence="3" id="KW-0804">Transcription</keyword>
<proteinExistence type="predicted"/>
<dbReference type="GO" id="GO:0003700">
    <property type="term" value="F:DNA-binding transcription factor activity"/>
    <property type="evidence" value="ECO:0007669"/>
    <property type="project" value="InterPro"/>
</dbReference>
<dbReference type="SMART" id="SM00866">
    <property type="entry name" value="UTRA"/>
    <property type="match status" value="1"/>
</dbReference>
<dbReference type="RefSeq" id="WP_145857130.1">
    <property type="nucleotide sequence ID" value="NZ_RPFW01000005.1"/>
</dbReference>
<organism evidence="5 6">
    <name type="scientific">Trebonia kvetii</name>
    <dbReference type="NCBI Taxonomy" id="2480626"/>
    <lineage>
        <taxon>Bacteria</taxon>
        <taxon>Bacillati</taxon>
        <taxon>Actinomycetota</taxon>
        <taxon>Actinomycetes</taxon>
        <taxon>Streptosporangiales</taxon>
        <taxon>Treboniaceae</taxon>
        <taxon>Trebonia</taxon>
    </lineage>
</organism>
<comment type="caution">
    <text evidence="5">The sequence shown here is derived from an EMBL/GenBank/DDBJ whole genome shotgun (WGS) entry which is preliminary data.</text>
</comment>
<accession>A0A6P2BT74</accession>
<sequence length="249" mass="27186">MAGRTRQQESSYASLAREVREEILQGRYADGRRLPTEAEFAARYQVSRQTVRRAFQDLVSEGMVYRVPGRGTFAASRDGTYVRQFGSVDDLMGLSADTEMNIVTPLRRQVDVAAAGRLRLSSDIVYAVAFCRSHRGTPFCLTVVSLPPEAGMALASSAELVSEGATSDVTIIGLLDARLSAPIAEAEQSITVALADARSAEALGCPTGHPLLRIDRLYLDTRGTPVELAVSHFLPELYSYRTNLRRSLT</sequence>
<dbReference type="InterPro" id="IPR036388">
    <property type="entry name" value="WH-like_DNA-bd_sf"/>
</dbReference>
<evidence type="ECO:0000259" key="4">
    <source>
        <dbReference type="PROSITE" id="PS50949"/>
    </source>
</evidence>
<dbReference type="Gene3D" id="1.10.10.10">
    <property type="entry name" value="Winged helix-like DNA-binding domain superfamily/Winged helix DNA-binding domain"/>
    <property type="match status" value="1"/>
</dbReference>
<evidence type="ECO:0000256" key="1">
    <source>
        <dbReference type="ARBA" id="ARBA00023015"/>
    </source>
</evidence>
<dbReference type="SUPFAM" id="SSF64288">
    <property type="entry name" value="Chorismate lyase-like"/>
    <property type="match status" value="1"/>
</dbReference>
<dbReference type="PANTHER" id="PTHR44846:SF1">
    <property type="entry name" value="MANNOSYL-D-GLYCERATE TRANSPORT_METABOLISM SYSTEM REPRESSOR MNGR-RELATED"/>
    <property type="match status" value="1"/>
</dbReference>
<dbReference type="InterPro" id="IPR011663">
    <property type="entry name" value="UTRA"/>
</dbReference>
<gene>
    <name evidence="5" type="ORF">EAS64_26040</name>
</gene>
<keyword evidence="2" id="KW-0238">DNA-binding</keyword>
<dbReference type="OrthoDB" id="8584262at2"/>
<dbReference type="InterPro" id="IPR000524">
    <property type="entry name" value="Tscrpt_reg_HTH_GntR"/>
</dbReference>
<keyword evidence="1" id="KW-0805">Transcription regulation</keyword>
<dbReference type="Proteomes" id="UP000460272">
    <property type="component" value="Unassembled WGS sequence"/>
</dbReference>
<dbReference type="PANTHER" id="PTHR44846">
    <property type="entry name" value="MANNOSYL-D-GLYCERATE TRANSPORT/METABOLISM SYSTEM REPRESSOR MNGR-RELATED"/>
    <property type="match status" value="1"/>
</dbReference>
<dbReference type="PRINTS" id="PR00035">
    <property type="entry name" value="HTHGNTR"/>
</dbReference>
<dbReference type="Pfam" id="PF00392">
    <property type="entry name" value="GntR"/>
    <property type="match status" value="1"/>
</dbReference>
<dbReference type="SUPFAM" id="SSF46785">
    <property type="entry name" value="Winged helix' DNA-binding domain"/>
    <property type="match status" value="1"/>
</dbReference>
<feature type="domain" description="HTH gntR-type" evidence="4">
    <location>
        <begin position="9"/>
        <end position="77"/>
    </location>
</feature>
<dbReference type="PROSITE" id="PS50949">
    <property type="entry name" value="HTH_GNTR"/>
    <property type="match status" value="1"/>
</dbReference>
<dbReference type="SMART" id="SM00345">
    <property type="entry name" value="HTH_GNTR"/>
    <property type="match status" value="1"/>
</dbReference>
<name>A0A6P2BT74_9ACTN</name>
<dbReference type="InterPro" id="IPR036390">
    <property type="entry name" value="WH_DNA-bd_sf"/>
</dbReference>
<evidence type="ECO:0000313" key="5">
    <source>
        <dbReference type="EMBL" id="TVZ02282.1"/>
    </source>
</evidence>
<evidence type="ECO:0000256" key="3">
    <source>
        <dbReference type="ARBA" id="ARBA00023163"/>
    </source>
</evidence>
<dbReference type="AlphaFoldDB" id="A0A6P2BT74"/>
<dbReference type="Pfam" id="PF07702">
    <property type="entry name" value="UTRA"/>
    <property type="match status" value="1"/>
</dbReference>
<dbReference type="EMBL" id="RPFW01000005">
    <property type="protein sequence ID" value="TVZ02282.1"/>
    <property type="molecule type" value="Genomic_DNA"/>
</dbReference>
<reference evidence="5 6" key="1">
    <citation type="submission" date="2018-11" db="EMBL/GenBank/DDBJ databases">
        <title>Trebonia kvetii gen.nov., sp.nov., a novel acidophilic actinobacterium, and proposal of the new actinobacterial family Treboniaceae fam. nov.</title>
        <authorList>
            <person name="Rapoport D."/>
            <person name="Sagova-Mareckova M."/>
            <person name="Sedlacek I."/>
            <person name="Provaznik J."/>
            <person name="Kralova S."/>
            <person name="Pavlinic D."/>
            <person name="Benes V."/>
            <person name="Kopecky J."/>
        </authorList>
    </citation>
    <scope>NUCLEOTIDE SEQUENCE [LARGE SCALE GENOMIC DNA]</scope>
    <source>
        <strain evidence="5 6">15Tr583</strain>
    </source>
</reference>
<dbReference type="CDD" id="cd07377">
    <property type="entry name" value="WHTH_GntR"/>
    <property type="match status" value="1"/>
</dbReference>
<evidence type="ECO:0000313" key="6">
    <source>
        <dbReference type="Proteomes" id="UP000460272"/>
    </source>
</evidence>
<dbReference type="GO" id="GO:0003677">
    <property type="term" value="F:DNA binding"/>
    <property type="evidence" value="ECO:0007669"/>
    <property type="project" value="UniProtKB-KW"/>
</dbReference>
<evidence type="ECO:0000256" key="2">
    <source>
        <dbReference type="ARBA" id="ARBA00023125"/>
    </source>
</evidence>
<dbReference type="InterPro" id="IPR028978">
    <property type="entry name" value="Chorismate_lyase_/UTRA_dom_sf"/>
</dbReference>
<keyword evidence="6" id="KW-1185">Reference proteome</keyword>
<dbReference type="Gene3D" id="3.40.1410.10">
    <property type="entry name" value="Chorismate lyase-like"/>
    <property type="match status" value="1"/>
</dbReference>